<keyword evidence="1" id="KW-0436">Ligase</keyword>
<evidence type="ECO:0000313" key="7">
    <source>
        <dbReference type="Proteomes" id="UP000826234"/>
    </source>
</evidence>
<dbReference type="PROSITE" id="PS50975">
    <property type="entry name" value="ATP_GRASP"/>
    <property type="match status" value="1"/>
</dbReference>
<dbReference type="InterPro" id="IPR036914">
    <property type="entry name" value="MGS-like_dom_sf"/>
</dbReference>
<dbReference type="SUPFAM" id="SSF56059">
    <property type="entry name" value="Glutathione synthetase ATP-binding domain-like"/>
    <property type="match status" value="1"/>
</dbReference>
<reference evidence="6 7" key="1">
    <citation type="journal article" date="2022" name="Gigascience">
        <title>A chromosome-level genome assembly and annotation of the desert horned lizard, Phrynosoma platyrhinos, provides insight into chromosomal rearrangements among reptiles.</title>
        <authorList>
            <person name="Koochekian N."/>
            <person name="Ascanio A."/>
            <person name="Farleigh K."/>
            <person name="Card D.C."/>
            <person name="Schield D.R."/>
            <person name="Castoe T.A."/>
            <person name="Jezkova T."/>
        </authorList>
    </citation>
    <scope>NUCLEOTIDE SEQUENCE [LARGE SCALE GENOMIC DNA]</scope>
    <source>
        <strain evidence="6">NK-2021</strain>
    </source>
</reference>
<evidence type="ECO:0000256" key="2">
    <source>
        <dbReference type="ARBA" id="ARBA00022741"/>
    </source>
</evidence>
<evidence type="ECO:0000259" key="5">
    <source>
        <dbReference type="PROSITE" id="PS50975"/>
    </source>
</evidence>
<feature type="domain" description="ATP-grasp" evidence="5">
    <location>
        <begin position="10"/>
        <end position="180"/>
    </location>
</feature>
<comment type="caution">
    <text evidence="6">The sequence shown here is derived from an EMBL/GenBank/DDBJ whole genome shotgun (WGS) entry which is preliminary data.</text>
</comment>
<dbReference type="InterPro" id="IPR011607">
    <property type="entry name" value="MGS-like_dom"/>
</dbReference>
<protein>
    <recommendedName>
        <fullName evidence="5">ATP-grasp domain-containing protein</fullName>
    </recommendedName>
</protein>
<evidence type="ECO:0000313" key="6">
    <source>
        <dbReference type="EMBL" id="KAH0622972.1"/>
    </source>
</evidence>
<evidence type="ECO:0000256" key="1">
    <source>
        <dbReference type="ARBA" id="ARBA00022598"/>
    </source>
</evidence>
<organism evidence="6 7">
    <name type="scientific">Phrynosoma platyrhinos</name>
    <name type="common">Desert horned lizard</name>
    <dbReference type="NCBI Taxonomy" id="52577"/>
    <lineage>
        <taxon>Eukaryota</taxon>
        <taxon>Metazoa</taxon>
        <taxon>Chordata</taxon>
        <taxon>Craniata</taxon>
        <taxon>Vertebrata</taxon>
        <taxon>Euteleostomi</taxon>
        <taxon>Lepidosauria</taxon>
        <taxon>Squamata</taxon>
        <taxon>Bifurcata</taxon>
        <taxon>Unidentata</taxon>
        <taxon>Episquamata</taxon>
        <taxon>Toxicofera</taxon>
        <taxon>Iguania</taxon>
        <taxon>Phrynosomatidae</taxon>
        <taxon>Phrynosomatinae</taxon>
        <taxon>Phrynosoma</taxon>
    </lineage>
</organism>
<sequence length="296" mass="31472">MQSAKQFCCKVGYPCVVRPSYVLSGAAMNVAYSDSDLERFLNNAVAVSKEQPVVISKFIQEAKEIDVDAVACDGQVVAVAISEHVENAGVHSGDATLVTPPQDITPKTLERIKAIVHAIGQELQVTGPFNLQLIAKTLGVDLVALATQVTMGEEVEPVGLMAGTGIVGVKVPQFSFSRLAGADVVLGVEMTSTGEVACFGENRCEAYLKAMLSTGFKIPKKNILLTIGSYKVSQETRVVPLGAEQGSISFSSSPQNKSELLSTVHTLESLGYSLYASLGTADFYTEHGIKVGLRER</sequence>
<dbReference type="Proteomes" id="UP000826234">
    <property type="component" value="Unassembled WGS sequence"/>
</dbReference>
<dbReference type="SUPFAM" id="SSF52335">
    <property type="entry name" value="Methylglyoxal synthase-like"/>
    <property type="match status" value="1"/>
</dbReference>
<dbReference type="PANTHER" id="PTHR11405:SF5">
    <property type="entry name" value="CAD PROTEIN"/>
    <property type="match status" value="1"/>
</dbReference>
<gene>
    <name evidence="6" type="ORF">JD844_025926</name>
</gene>
<accession>A0ABQ7T070</accession>
<keyword evidence="3 4" id="KW-0067">ATP-binding</keyword>
<dbReference type="PROSITE" id="PS00866">
    <property type="entry name" value="CPSASE_1"/>
    <property type="match status" value="1"/>
</dbReference>
<dbReference type="Pfam" id="PF02786">
    <property type="entry name" value="CPSase_L_D2"/>
    <property type="match status" value="1"/>
</dbReference>
<dbReference type="InterPro" id="IPR011761">
    <property type="entry name" value="ATP-grasp"/>
</dbReference>
<dbReference type="EMBL" id="JAIPUX010003289">
    <property type="protein sequence ID" value="KAH0622972.1"/>
    <property type="molecule type" value="Genomic_DNA"/>
</dbReference>
<name>A0ABQ7T070_PHRPL</name>
<keyword evidence="7" id="KW-1185">Reference proteome</keyword>
<dbReference type="Pfam" id="PF02142">
    <property type="entry name" value="MGS"/>
    <property type="match status" value="1"/>
</dbReference>
<evidence type="ECO:0000256" key="3">
    <source>
        <dbReference type="ARBA" id="ARBA00022840"/>
    </source>
</evidence>
<proteinExistence type="predicted"/>
<dbReference type="Gene3D" id="3.40.50.1380">
    <property type="entry name" value="Methylglyoxal synthase-like domain"/>
    <property type="match status" value="1"/>
</dbReference>
<dbReference type="PANTHER" id="PTHR11405">
    <property type="entry name" value="CARBAMOYLTRANSFERASE FAMILY MEMBER"/>
    <property type="match status" value="1"/>
</dbReference>
<dbReference type="InterPro" id="IPR005479">
    <property type="entry name" value="CPAse_ATP-bd"/>
</dbReference>
<keyword evidence="2 4" id="KW-0547">Nucleotide-binding</keyword>
<evidence type="ECO:0000256" key="4">
    <source>
        <dbReference type="PROSITE-ProRule" id="PRU00409"/>
    </source>
</evidence>
<dbReference type="Gene3D" id="3.30.470.20">
    <property type="entry name" value="ATP-grasp fold, B domain"/>
    <property type="match status" value="2"/>
</dbReference>